<keyword evidence="3" id="KW-0808">Transferase</keyword>
<organism evidence="11 12">
    <name type="scientific">Roseofilum acuticapitatum BLCC-M154</name>
    <dbReference type="NCBI Taxonomy" id="3022444"/>
    <lineage>
        <taxon>Bacteria</taxon>
        <taxon>Bacillati</taxon>
        <taxon>Cyanobacteriota</taxon>
        <taxon>Cyanophyceae</taxon>
        <taxon>Desertifilales</taxon>
        <taxon>Desertifilaceae</taxon>
        <taxon>Roseofilum</taxon>
        <taxon>Roseofilum acuticapitatum</taxon>
    </lineage>
</organism>
<accession>A0ABT7AMU6</accession>
<keyword evidence="4" id="KW-0548">Nucleotidyltransferase</keyword>
<protein>
    <submittedName>
        <fullName evidence="11">Nucleotidyltransferase family protein</fullName>
    </submittedName>
</protein>
<feature type="domain" description="Polymerase nucleotidyl transferase" evidence="10">
    <location>
        <begin position="17"/>
        <end position="93"/>
    </location>
</feature>
<name>A0ABT7AMU6_9CYAN</name>
<keyword evidence="7" id="KW-0067">ATP-binding</keyword>
<evidence type="ECO:0000256" key="7">
    <source>
        <dbReference type="ARBA" id="ARBA00022840"/>
    </source>
</evidence>
<keyword evidence="5" id="KW-0479">Metal-binding</keyword>
<comment type="similarity">
    <text evidence="9">Belongs to the MntA antitoxin family.</text>
</comment>
<dbReference type="Gene3D" id="3.30.460.10">
    <property type="entry name" value="Beta Polymerase, domain 2"/>
    <property type="match status" value="1"/>
</dbReference>
<evidence type="ECO:0000256" key="9">
    <source>
        <dbReference type="ARBA" id="ARBA00038276"/>
    </source>
</evidence>
<comment type="cofactor">
    <cofactor evidence="1">
        <name>Mg(2+)</name>
        <dbReference type="ChEBI" id="CHEBI:18420"/>
    </cofactor>
</comment>
<dbReference type="InterPro" id="IPR002934">
    <property type="entry name" value="Polymerase_NTP_transf_dom"/>
</dbReference>
<comment type="caution">
    <text evidence="11">The sequence shown here is derived from an EMBL/GenBank/DDBJ whole genome shotgun (WGS) entry which is preliminary data.</text>
</comment>
<evidence type="ECO:0000259" key="10">
    <source>
        <dbReference type="Pfam" id="PF01909"/>
    </source>
</evidence>
<dbReference type="PANTHER" id="PTHR33571:SF12">
    <property type="entry name" value="BSL3053 PROTEIN"/>
    <property type="match status" value="1"/>
</dbReference>
<keyword evidence="2" id="KW-1277">Toxin-antitoxin system</keyword>
<evidence type="ECO:0000313" key="12">
    <source>
        <dbReference type="Proteomes" id="UP001235303"/>
    </source>
</evidence>
<sequence length="115" mass="13495">MNSLSSPIDRHIDWPQEQINRFCQHWLVTELSLFGSILRDDFHADSDIDLLIAFADDADWSLFDHIQMQQELQSILHRKVDLISKRAILRSPNPIRRQEILSTAQVVYTDQTHTK</sequence>
<dbReference type="RefSeq" id="WP_283751990.1">
    <property type="nucleotide sequence ID" value="NZ_JAQOSP010000006.1"/>
</dbReference>
<keyword evidence="6" id="KW-0547">Nucleotide-binding</keyword>
<dbReference type="CDD" id="cd05403">
    <property type="entry name" value="NT_KNTase_like"/>
    <property type="match status" value="1"/>
</dbReference>
<reference evidence="11 12" key="1">
    <citation type="submission" date="2023-01" db="EMBL/GenBank/DDBJ databases">
        <title>Novel diversity within Roseofilum (Cyanobacteria; Desertifilaceae) from marine benthic mats with descriptions of four novel species.</title>
        <authorList>
            <person name="Wang Y."/>
            <person name="Berthold D.E."/>
            <person name="Hu J."/>
            <person name="Lefler F.W."/>
            <person name="Laughinghouse H.D. IV."/>
        </authorList>
    </citation>
    <scope>NUCLEOTIDE SEQUENCE [LARGE SCALE GENOMIC DNA]</scope>
    <source>
        <strain evidence="11 12">BLCC-M154</strain>
    </source>
</reference>
<evidence type="ECO:0000256" key="5">
    <source>
        <dbReference type="ARBA" id="ARBA00022723"/>
    </source>
</evidence>
<dbReference type="InterPro" id="IPR043519">
    <property type="entry name" value="NT_sf"/>
</dbReference>
<dbReference type="PANTHER" id="PTHR33571">
    <property type="entry name" value="SSL8005 PROTEIN"/>
    <property type="match status" value="1"/>
</dbReference>
<dbReference type="SUPFAM" id="SSF81301">
    <property type="entry name" value="Nucleotidyltransferase"/>
    <property type="match status" value="1"/>
</dbReference>
<evidence type="ECO:0000256" key="2">
    <source>
        <dbReference type="ARBA" id="ARBA00022649"/>
    </source>
</evidence>
<evidence type="ECO:0000256" key="4">
    <source>
        <dbReference type="ARBA" id="ARBA00022695"/>
    </source>
</evidence>
<evidence type="ECO:0000256" key="6">
    <source>
        <dbReference type="ARBA" id="ARBA00022741"/>
    </source>
</evidence>
<keyword evidence="12" id="KW-1185">Reference proteome</keyword>
<dbReference type="Proteomes" id="UP001235303">
    <property type="component" value="Unassembled WGS sequence"/>
</dbReference>
<dbReference type="Pfam" id="PF01909">
    <property type="entry name" value="NTP_transf_2"/>
    <property type="match status" value="1"/>
</dbReference>
<keyword evidence="8" id="KW-0460">Magnesium</keyword>
<evidence type="ECO:0000256" key="1">
    <source>
        <dbReference type="ARBA" id="ARBA00001946"/>
    </source>
</evidence>
<evidence type="ECO:0000256" key="3">
    <source>
        <dbReference type="ARBA" id="ARBA00022679"/>
    </source>
</evidence>
<evidence type="ECO:0000313" key="11">
    <source>
        <dbReference type="EMBL" id="MDJ1168226.1"/>
    </source>
</evidence>
<proteinExistence type="inferred from homology"/>
<evidence type="ECO:0000256" key="8">
    <source>
        <dbReference type="ARBA" id="ARBA00022842"/>
    </source>
</evidence>
<dbReference type="InterPro" id="IPR052038">
    <property type="entry name" value="Type-VII_TA_antitoxin"/>
</dbReference>
<dbReference type="EMBL" id="JAQOSP010000006">
    <property type="protein sequence ID" value="MDJ1168226.1"/>
    <property type="molecule type" value="Genomic_DNA"/>
</dbReference>
<gene>
    <name evidence="11" type="ORF">PMG71_02140</name>
</gene>